<dbReference type="Proteomes" id="UP000704712">
    <property type="component" value="Unassembled WGS sequence"/>
</dbReference>
<evidence type="ECO:0000313" key="3">
    <source>
        <dbReference type="Proteomes" id="UP000704712"/>
    </source>
</evidence>
<name>A0A8S9UN07_PHYIN</name>
<keyword evidence="1" id="KW-0175">Coiled coil</keyword>
<proteinExistence type="predicted"/>
<dbReference type="PANTHER" id="PTHR35796">
    <property type="entry name" value="HYPOTHETICAL CYTOSOLIC PROTEIN"/>
    <property type="match status" value="1"/>
</dbReference>
<sequence>MSFPLLDDETFTAVLALLDEYNAAVEEPFVPICKRTSSAFSRVSESAAWAAFEAAHPITKNASKHRNGAREMRRREVQFLRTCVDGMEKQLTALKEEVEQRAELHSAMLASEDAALMSMWRDLATRQLDRRLASEKENSRLKCALEAHNKLREILQQALNTKIAREAMKTGLIQEKRTRRVHGVPLEAADRDVFQELEVEVDSVYREAASVFDTGEGTSLGVFGEKMLPFDVHTTAEAAWRCLAHAFQHEKCRFLYLRERRKDETDEVTHDDTVGESFGVEIKAPERMATFRIKQVFRRYVESEQTVIAWRSFIDTTEFKGQSLQSVRFLEKGSCVIRQPSKSQTSGEEVTLLRIWHVITPESQKGPENMSSEFVQGLTDFVLGVSSSASTVQTIEDMLIDGQCAFHHGSYACEEHV</sequence>
<organism evidence="2 3">
    <name type="scientific">Phytophthora infestans</name>
    <name type="common">Potato late blight agent</name>
    <name type="synonym">Botrytis infestans</name>
    <dbReference type="NCBI Taxonomy" id="4787"/>
    <lineage>
        <taxon>Eukaryota</taxon>
        <taxon>Sar</taxon>
        <taxon>Stramenopiles</taxon>
        <taxon>Oomycota</taxon>
        <taxon>Peronosporomycetes</taxon>
        <taxon>Peronosporales</taxon>
        <taxon>Peronosporaceae</taxon>
        <taxon>Phytophthora</taxon>
    </lineage>
</organism>
<protein>
    <recommendedName>
        <fullName evidence="4">M96 mating-specific protein family</fullName>
    </recommendedName>
</protein>
<evidence type="ECO:0000256" key="1">
    <source>
        <dbReference type="SAM" id="Coils"/>
    </source>
</evidence>
<gene>
    <name evidence="2" type="ORF">GN958_ATG09765</name>
</gene>
<accession>A0A8S9UN07</accession>
<evidence type="ECO:0000313" key="2">
    <source>
        <dbReference type="EMBL" id="KAF4140917.1"/>
    </source>
</evidence>
<dbReference type="AlphaFoldDB" id="A0A8S9UN07"/>
<feature type="coiled-coil region" evidence="1">
    <location>
        <begin position="77"/>
        <end position="104"/>
    </location>
</feature>
<dbReference type="PANTHER" id="PTHR35796:SF3">
    <property type="entry name" value="BHLH DOMAIN-CONTAINING PROTEIN"/>
    <property type="match status" value="1"/>
</dbReference>
<comment type="caution">
    <text evidence="2">The sequence shown here is derived from an EMBL/GenBank/DDBJ whole genome shotgun (WGS) entry which is preliminary data.</text>
</comment>
<reference evidence="2" key="1">
    <citation type="submission" date="2020-03" db="EMBL/GenBank/DDBJ databases">
        <title>Hybrid Assembly of Korean Phytophthora infestans isolates.</title>
        <authorList>
            <person name="Prokchorchik M."/>
            <person name="Lee Y."/>
            <person name="Seo J."/>
            <person name="Cho J.-H."/>
            <person name="Park Y.-E."/>
            <person name="Jang D.-C."/>
            <person name="Im J.-S."/>
            <person name="Choi J.-G."/>
            <person name="Park H.-J."/>
            <person name="Lee G.-B."/>
            <person name="Lee Y.-G."/>
            <person name="Hong S.-Y."/>
            <person name="Cho K."/>
            <person name="Sohn K.H."/>
        </authorList>
    </citation>
    <scope>NUCLEOTIDE SEQUENCE</scope>
    <source>
        <strain evidence="2">KR_2_A2</strain>
    </source>
</reference>
<dbReference type="EMBL" id="JAACNO010001405">
    <property type="protein sequence ID" value="KAF4140917.1"/>
    <property type="molecule type" value="Genomic_DNA"/>
</dbReference>
<evidence type="ECO:0008006" key="4">
    <source>
        <dbReference type="Google" id="ProtNLM"/>
    </source>
</evidence>